<comment type="function">
    <text evidence="1">Secreted metalloproteinase that allows assimilation of proteinaceous substrates.</text>
</comment>
<dbReference type="EMBL" id="KQ030549">
    <property type="protein sequence ID" value="KJZ72300.1"/>
    <property type="molecule type" value="Genomic_DNA"/>
</dbReference>
<evidence type="ECO:0000256" key="9">
    <source>
        <dbReference type="ARBA" id="ARBA00023157"/>
    </source>
</evidence>
<keyword evidence="7" id="KW-0862">Zinc</keyword>
<dbReference type="GO" id="GO:0008237">
    <property type="term" value="F:metallopeptidase activity"/>
    <property type="evidence" value="ECO:0007669"/>
    <property type="project" value="UniProtKB-KW"/>
</dbReference>
<feature type="domain" description="Peptidase M43 pregnancy-associated plasma-A" evidence="12">
    <location>
        <begin position="140"/>
        <end position="285"/>
    </location>
</feature>
<feature type="region of interest" description="Disordered" evidence="10">
    <location>
        <begin position="291"/>
        <end position="364"/>
    </location>
</feature>
<evidence type="ECO:0000256" key="6">
    <source>
        <dbReference type="ARBA" id="ARBA00022801"/>
    </source>
</evidence>
<keyword evidence="9" id="KW-1015">Disulfide bond</keyword>
<dbReference type="Pfam" id="PF05572">
    <property type="entry name" value="Peptidase_M43"/>
    <property type="match status" value="1"/>
</dbReference>
<evidence type="ECO:0000256" key="4">
    <source>
        <dbReference type="ARBA" id="ARBA00022723"/>
    </source>
</evidence>
<evidence type="ECO:0000256" key="5">
    <source>
        <dbReference type="ARBA" id="ARBA00022729"/>
    </source>
</evidence>
<sequence>MALRYTILAGFLAAKAVAQPRPNTPMSFSDCGTSNVGQAYLSMVQNFTQNEPPADSENSPVEINVFAHIVVAKEIDKKFLNNETIQAQMRVLDETFAPSNTRFKLIDLDQTVDETWALGRFQSKEERAMKQKLRKGTYDDLNIYFMSIANDENGNETGGWCRVPDDTNIADTVLLDGCTVNSRVVLGGQDTTFNNMGKTLTHEVGHWMGLRHPFQGGCDDEAGDSVADTPAMSYDATKPQECNEKLDTCPGKPGFDPVHNYMAYTSDECRTEFTKGQMTLMRQFMAYRTSQTYFGPGGPGHTGSPQPEPKPDPDVTNPGDGKPGPANPQPQPSLTTIYGPERTVYATPEDEERARKWHSDEDIDDILREVEEQERQRAMSG</sequence>
<dbReference type="GO" id="GO:0046872">
    <property type="term" value="F:metal ion binding"/>
    <property type="evidence" value="ECO:0007669"/>
    <property type="project" value="UniProtKB-KW"/>
</dbReference>
<name>A0A0F7ZMN3_9HYPO</name>
<comment type="similarity">
    <text evidence="2">Belongs to the peptidase M43B family.</text>
</comment>
<gene>
    <name evidence="13" type="ORF">HIM_08341</name>
</gene>
<dbReference type="InterPro" id="IPR024079">
    <property type="entry name" value="MetalloPept_cat_dom_sf"/>
</dbReference>
<keyword evidence="3" id="KW-0645">Protease</keyword>
<feature type="chain" id="PRO_5002525852" description="Peptidase M43 pregnancy-associated plasma-A domain-containing protein" evidence="11">
    <location>
        <begin position="19"/>
        <end position="381"/>
    </location>
</feature>
<protein>
    <recommendedName>
        <fullName evidence="12">Peptidase M43 pregnancy-associated plasma-A domain-containing protein</fullName>
    </recommendedName>
</protein>
<dbReference type="OrthoDB" id="536211at2759"/>
<evidence type="ECO:0000256" key="11">
    <source>
        <dbReference type="SAM" id="SignalP"/>
    </source>
</evidence>
<evidence type="ECO:0000256" key="1">
    <source>
        <dbReference type="ARBA" id="ARBA00003174"/>
    </source>
</evidence>
<keyword evidence="5 11" id="KW-0732">Signal</keyword>
<evidence type="ECO:0000256" key="7">
    <source>
        <dbReference type="ARBA" id="ARBA00022833"/>
    </source>
</evidence>
<dbReference type="AlphaFoldDB" id="A0A0F7ZMN3"/>
<dbReference type="InterPro" id="IPR008754">
    <property type="entry name" value="Peptidase_M43"/>
</dbReference>
<keyword evidence="4" id="KW-0479">Metal-binding</keyword>
<proteinExistence type="inferred from homology"/>
<keyword evidence="8" id="KW-0482">Metalloprotease</keyword>
<dbReference type="Gene3D" id="3.40.390.10">
    <property type="entry name" value="Collagenase (Catalytic Domain)"/>
    <property type="match status" value="1"/>
</dbReference>
<feature type="compositionally biased region" description="Basic and acidic residues" evidence="10">
    <location>
        <begin position="352"/>
        <end position="364"/>
    </location>
</feature>
<keyword evidence="14" id="KW-1185">Reference proteome</keyword>
<dbReference type="PANTHER" id="PTHR47466:SF1">
    <property type="entry name" value="METALLOPROTEASE MEP1 (AFU_ORTHOLOGUE AFUA_1G07730)-RELATED"/>
    <property type="match status" value="1"/>
</dbReference>
<evidence type="ECO:0000313" key="13">
    <source>
        <dbReference type="EMBL" id="KJZ72300.1"/>
    </source>
</evidence>
<evidence type="ECO:0000256" key="2">
    <source>
        <dbReference type="ARBA" id="ARBA00008721"/>
    </source>
</evidence>
<dbReference type="Proteomes" id="UP000054481">
    <property type="component" value="Unassembled WGS sequence"/>
</dbReference>
<evidence type="ECO:0000256" key="10">
    <source>
        <dbReference type="SAM" id="MobiDB-lite"/>
    </source>
</evidence>
<dbReference type="PANTHER" id="PTHR47466">
    <property type="match status" value="1"/>
</dbReference>
<evidence type="ECO:0000313" key="14">
    <source>
        <dbReference type="Proteomes" id="UP000054481"/>
    </source>
</evidence>
<dbReference type="SUPFAM" id="SSF55486">
    <property type="entry name" value="Metalloproteases ('zincins'), catalytic domain"/>
    <property type="match status" value="1"/>
</dbReference>
<keyword evidence="6" id="KW-0378">Hydrolase</keyword>
<evidence type="ECO:0000256" key="3">
    <source>
        <dbReference type="ARBA" id="ARBA00022670"/>
    </source>
</evidence>
<organism evidence="13 14">
    <name type="scientific">Hirsutella minnesotensis 3608</name>
    <dbReference type="NCBI Taxonomy" id="1043627"/>
    <lineage>
        <taxon>Eukaryota</taxon>
        <taxon>Fungi</taxon>
        <taxon>Dikarya</taxon>
        <taxon>Ascomycota</taxon>
        <taxon>Pezizomycotina</taxon>
        <taxon>Sordariomycetes</taxon>
        <taxon>Hypocreomycetidae</taxon>
        <taxon>Hypocreales</taxon>
        <taxon>Ophiocordycipitaceae</taxon>
        <taxon>Hirsutella</taxon>
    </lineage>
</organism>
<accession>A0A0F7ZMN3</accession>
<evidence type="ECO:0000259" key="12">
    <source>
        <dbReference type="Pfam" id="PF05572"/>
    </source>
</evidence>
<dbReference type="CDD" id="cd04275">
    <property type="entry name" value="ZnMc_pappalysin_like"/>
    <property type="match status" value="1"/>
</dbReference>
<dbReference type="GO" id="GO:0006508">
    <property type="term" value="P:proteolysis"/>
    <property type="evidence" value="ECO:0007669"/>
    <property type="project" value="UniProtKB-KW"/>
</dbReference>
<reference evidence="13 14" key="1">
    <citation type="journal article" date="2014" name="Genome Biol. Evol.">
        <title>Comparative genomics and transcriptomics analyses reveal divergent lifestyle features of nematode endoparasitic fungus Hirsutella minnesotensis.</title>
        <authorList>
            <person name="Lai Y."/>
            <person name="Liu K."/>
            <person name="Zhang X."/>
            <person name="Zhang X."/>
            <person name="Li K."/>
            <person name="Wang N."/>
            <person name="Shu C."/>
            <person name="Wu Y."/>
            <person name="Wang C."/>
            <person name="Bushley K.E."/>
            <person name="Xiang M."/>
            <person name="Liu X."/>
        </authorList>
    </citation>
    <scope>NUCLEOTIDE SEQUENCE [LARGE SCALE GENOMIC DNA]</scope>
    <source>
        <strain evidence="13 14">3608</strain>
    </source>
</reference>
<feature type="signal peptide" evidence="11">
    <location>
        <begin position="1"/>
        <end position="18"/>
    </location>
</feature>
<evidence type="ECO:0000256" key="8">
    <source>
        <dbReference type="ARBA" id="ARBA00023049"/>
    </source>
</evidence>